<dbReference type="InterPro" id="IPR045028">
    <property type="entry name" value="DinG/Rad3-like"/>
</dbReference>
<comment type="similarity">
    <text evidence="4">Belongs to the helicase family. DinG subfamily.</text>
</comment>
<evidence type="ECO:0000256" key="4">
    <source>
        <dbReference type="ARBA" id="ARBA00038058"/>
    </source>
</evidence>
<dbReference type="InterPro" id="IPR006555">
    <property type="entry name" value="ATP-dep_Helicase_C"/>
</dbReference>
<dbReference type="SUPFAM" id="SSF52540">
    <property type="entry name" value="P-loop containing nucleoside triphosphate hydrolases"/>
    <property type="match status" value="1"/>
</dbReference>
<keyword evidence="7" id="KW-0347">Helicase</keyword>
<dbReference type="GO" id="GO:0003676">
    <property type="term" value="F:nucleic acid binding"/>
    <property type="evidence" value="ECO:0007669"/>
    <property type="project" value="InterPro"/>
</dbReference>
<dbReference type="InterPro" id="IPR027417">
    <property type="entry name" value="P-loop_NTPase"/>
</dbReference>
<gene>
    <name evidence="7" type="ORF">CU669_06270</name>
</gene>
<protein>
    <submittedName>
        <fullName evidence="7">ATP-dependent DNA helicase</fullName>
    </submittedName>
</protein>
<dbReference type="GO" id="GO:0006139">
    <property type="term" value="P:nucleobase-containing compound metabolic process"/>
    <property type="evidence" value="ECO:0007669"/>
    <property type="project" value="InterPro"/>
</dbReference>
<feature type="region of interest" description="Disordered" evidence="5">
    <location>
        <begin position="621"/>
        <end position="642"/>
    </location>
</feature>
<accession>A0A364P0V4</accession>
<dbReference type="RefSeq" id="WP_112142960.1">
    <property type="nucleotide sequence ID" value="NZ_PGTO01000003.1"/>
</dbReference>
<keyword evidence="2" id="KW-0378">Hydrolase</keyword>
<evidence type="ECO:0000313" key="8">
    <source>
        <dbReference type="Proteomes" id="UP000251075"/>
    </source>
</evidence>
<proteinExistence type="inferred from homology"/>
<dbReference type="PANTHER" id="PTHR11472">
    <property type="entry name" value="DNA REPAIR DEAD HELICASE RAD3/XP-D SUBFAMILY MEMBER"/>
    <property type="match status" value="1"/>
</dbReference>
<feature type="domain" description="Helicase ATP-binding" evidence="6">
    <location>
        <begin position="202"/>
        <end position="478"/>
    </location>
</feature>
<reference evidence="7 8" key="1">
    <citation type="submission" date="2017-11" db="EMBL/GenBank/DDBJ databases">
        <title>Draft genome sequence of magnetotactic bacterium Magnetospirillum kuznetsovii LBB-42.</title>
        <authorList>
            <person name="Grouzdev D.S."/>
            <person name="Rysina M.S."/>
            <person name="Baslerov R.V."/>
            <person name="Koziaeva V."/>
        </authorList>
    </citation>
    <scope>NUCLEOTIDE SEQUENCE [LARGE SCALE GENOMIC DNA]</scope>
    <source>
        <strain evidence="7 8">LBB-42</strain>
    </source>
</reference>
<dbReference type="GO" id="GO:0016818">
    <property type="term" value="F:hydrolase activity, acting on acid anhydrides, in phosphorus-containing anhydrides"/>
    <property type="evidence" value="ECO:0007669"/>
    <property type="project" value="InterPro"/>
</dbReference>
<evidence type="ECO:0000256" key="1">
    <source>
        <dbReference type="ARBA" id="ARBA00022741"/>
    </source>
</evidence>
<dbReference type="GO" id="GO:0005524">
    <property type="term" value="F:ATP binding"/>
    <property type="evidence" value="ECO:0007669"/>
    <property type="project" value="UniProtKB-KW"/>
</dbReference>
<dbReference type="AlphaFoldDB" id="A0A364P0V4"/>
<dbReference type="SMART" id="SM00491">
    <property type="entry name" value="HELICc2"/>
    <property type="match status" value="1"/>
</dbReference>
<dbReference type="PANTHER" id="PTHR11472:SF34">
    <property type="entry name" value="REGULATOR OF TELOMERE ELONGATION HELICASE 1"/>
    <property type="match status" value="1"/>
</dbReference>
<sequence>MSDASRILLPHCPVLVTGARGAVALEPDGEFKRLSTPQAARYARNESPLVCHGPAVAAKLGLDDFIRLDILELFAFVRPARFCLPTPRGVAESLGLPRPADIEDEAEALLSATRRLLEELARATAAEKASKAVDTRGLAWMMARSGWGWGSPVLAALGVQGDAGRGGGAARVWERLPEWNEFAPEPPASSLPVEPAEARDRLAAMLGAGAEQRPSQADYASAVSQAFQPRDKEGAPRLVLAEAGTGTGKTLGYIAPASVWAEKNTAPVWISTHTRNLQRQLDFELDRLFPLPHDKARKVVIRKGRENYVCLLNFEEQLNRNRNQDAHALGLMARWVLATRDGDMVGGDFPGWLVDLLGRARTMGMADRRGECVFSACFHYRKCFIERAVRRARRADIVVANHALVMVQAALGGLDDGFMPTRTVFDEGHHVFDAADAAFSAHLTGLEAAELRRWLLGPEGEAASRSRARGLQRRAEDLVGHSEDCVRALEQALAAARALPGPGWLQRLGEGAAHGPSETFLALVRQQVYARAPHGDSPFSLETESRPPLPDLPLAAADLAQALGRLGAPLQVLMKSLASLLDDEAADLDSSTRSRIEGICRSIERRALLPLAGWKGMLDTLASPLPNPPPAQPGEGGPREAGGWGQYVDWLSVERMDGRDMDVGMHRHWVDPTIPFAKAVVEPSHGVVITSATLRDGSGDTEVDWRAAERRTGAAHLPGAALRAAMASPFDYPAQTKVLIVTDVRKDDMDQVGAAYRELFLASGGGGLGLFTAISRLRAVHKRIGGPLEDAGIPLLAQHVDNMDTSTLVDIFRAEEESCLLGTDAVRDGVDVPGRSLRLIVFDRVPWPRPDILHKARRAHFGGKSYDDMITRLRLKQAFGRLVRRAGDHGLFVLLDPMMPSRLFGAFPDGVVPVKVGLAEAVRMTTEFLARE</sequence>
<evidence type="ECO:0000256" key="2">
    <source>
        <dbReference type="ARBA" id="ARBA00022801"/>
    </source>
</evidence>
<keyword evidence="3" id="KW-0067">ATP-binding</keyword>
<dbReference type="Gene3D" id="3.40.50.300">
    <property type="entry name" value="P-loop containing nucleotide triphosphate hydrolases"/>
    <property type="match status" value="2"/>
</dbReference>
<organism evidence="7 8">
    <name type="scientific">Paramagnetospirillum kuznetsovii</name>
    <dbReference type="NCBI Taxonomy" id="2053833"/>
    <lineage>
        <taxon>Bacteria</taxon>
        <taxon>Pseudomonadati</taxon>
        <taxon>Pseudomonadota</taxon>
        <taxon>Alphaproteobacteria</taxon>
        <taxon>Rhodospirillales</taxon>
        <taxon>Magnetospirillaceae</taxon>
        <taxon>Paramagnetospirillum</taxon>
    </lineage>
</organism>
<name>A0A364P0V4_9PROT</name>
<keyword evidence="8" id="KW-1185">Reference proteome</keyword>
<keyword evidence="1" id="KW-0547">Nucleotide-binding</keyword>
<dbReference type="EMBL" id="PGTO01000003">
    <property type="protein sequence ID" value="RAU22978.1"/>
    <property type="molecule type" value="Genomic_DNA"/>
</dbReference>
<dbReference type="InterPro" id="IPR014013">
    <property type="entry name" value="Helic_SF1/SF2_ATP-bd_DinG/Rad3"/>
</dbReference>
<evidence type="ECO:0000256" key="5">
    <source>
        <dbReference type="SAM" id="MobiDB-lite"/>
    </source>
</evidence>
<dbReference type="GO" id="GO:0003678">
    <property type="term" value="F:DNA helicase activity"/>
    <property type="evidence" value="ECO:0007669"/>
    <property type="project" value="TreeGrafter"/>
</dbReference>
<evidence type="ECO:0000313" key="7">
    <source>
        <dbReference type="EMBL" id="RAU22978.1"/>
    </source>
</evidence>
<dbReference type="Proteomes" id="UP000251075">
    <property type="component" value="Unassembled WGS sequence"/>
</dbReference>
<dbReference type="OrthoDB" id="9805194at2"/>
<dbReference type="PROSITE" id="PS51193">
    <property type="entry name" value="HELICASE_ATP_BIND_2"/>
    <property type="match status" value="1"/>
</dbReference>
<evidence type="ECO:0000259" key="6">
    <source>
        <dbReference type="PROSITE" id="PS51193"/>
    </source>
</evidence>
<dbReference type="Pfam" id="PF13307">
    <property type="entry name" value="Helicase_C_2"/>
    <property type="match status" value="1"/>
</dbReference>
<comment type="caution">
    <text evidence="7">The sequence shown here is derived from an EMBL/GenBank/DDBJ whole genome shotgun (WGS) entry which is preliminary data.</text>
</comment>
<evidence type="ECO:0000256" key="3">
    <source>
        <dbReference type="ARBA" id="ARBA00022840"/>
    </source>
</evidence>